<dbReference type="InterPro" id="IPR041525">
    <property type="entry name" value="N/Namide_PRibTrfase"/>
</dbReference>
<evidence type="ECO:0000259" key="9">
    <source>
        <dbReference type="Pfam" id="PF04095"/>
    </source>
</evidence>
<dbReference type="EC" id="6.3.4.21" evidence="3 7"/>
<dbReference type="EMBL" id="FWPT01000003">
    <property type="protein sequence ID" value="SMA43782.1"/>
    <property type="molecule type" value="Genomic_DNA"/>
</dbReference>
<evidence type="ECO:0000313" key="12">
    <source>
        <dbReference type="Proteomes" id="UP000196573"/>
    </source>
</evidence>
<accession>A0A1X7AIR3</accession>
<dbReference type="PIRSF" id="PIRSF000484">
    <property type="entry name" value="NAPRT"/>
    <property type="match status" value="1"/>
</dbReference>
<evidence type="ECO:0000256" key="6">
    <source>
        <dbReference type="ARBA" id="ARBA00022642"/>
    </source>
</evidence>
<dbReference type="SUPFAM" id="SSF51690">
    <property type="entry name" value="Nicotinate/Quinolinate PRTase C-terminal domain-like"/>
    <property type="match status" value="1"/>
</dbReference>
<sequence length="390" mass="44494">MSYPIIRSLLDTDFYKLTMQQAIFHHYPTAVVDARFHCRSDVDLRPLADEVREQIDALAQLQLTQDEKSWLTGTGIFQGDYLDWLEQHRLDPSRVDVEITEQALEVNVQGSWLEVTLFEIYILAIVSELYGRRYQAGASLEQARDNLQVKIQWLQSQVDKAEGFHFVDFGTRRRFSGAWHRELLETLQQEVPEYIQGTSNILLAKELGLQPVGTMGHEWLQAHQALVDDLATSQRRALEVWFEEYKGKLGIALTDTISMSAFLKDFTGELAQRYIGMRHDSGEPIEWGERAVAHYEQLDIDPRSRNLVFSDGLDFTRAWEISHHFAGRINTSFGIGTWLTNDVGGKPLNMVLKLVSCNGQPVAKISDAPGKTMCLDTGYVENLKRIYGLI</sequence>
<comment type="function">
    <text evidence="7 8">Catalyzes the synthesis of beta-nicotinate D-ribonucleotide from nicotinate and 5-phospho-D-ribose 1-phosphate at the expense of ATP.</text>
</comment>
<dbReference type="Pfam" id="PF04095">
    <property type="entry name" value="NAPRTase"/>
    <property type="match status" value="1"/>
</dbReference>
<keyword evidence="12" id="KW-1185">Reference proteome</keyword>
<comment type="PTM">
    <text evidence="7 8">Transiently phosphorylated on a His residue during the reaction cycle. Phosphorylation strongly increases the affinity for substrates and increases the rate of nicotinate D-ribonucleotide production. Dephosphorylation regenerates the low-affinity form of the enzyme, leading to product release.</text>
</comment>
<name>A0A1X7AIR3_9GAMM</name>
<dbReference type="SUPFAM" id="SSF54675">
    <property type="entry name" value="Nicotinate/Quinolinate PRTase N-terminal domain-like"/>
    <property type="match status" value="1"/>
</dbReference>
<dbReference type="OrthoDB" id="9771406at2"/>
<evidence type="ECO:0000256" key="4">
    <source>
        <dbReference type="ARBA" id="ARBA00022553"/>
    </source>
</evidence>
<organism evidence="11 12">
    <name type="scientific">Parendozoicomonas haliclonae</name>
    <dbReference type="NCBI Taxonomy" id="1960125"/>
    <lineage>
        <taxon>Bacteria</taxon>
        <taxon>Pseudomonadati</taxon>
        <taxon>Pseudomonadota</taxon>
        <taxon>Gammaproteobacteria</taxon>
        <taxon>Oceanospirillales</taxon>
        <taxon>Endozoicomonadaceae</taxon>
        <taxon>Parendozoicomonas</taxon>
    </lineage>
</organism>
<keyword evidence="4 7" id="KW-0597">Phosphoprotein</keyword>
<keyword evidence="5 7" id="KW-0436">Ligase</keyword>
<dbReference type="Proteomes" id="UP000196573">
    <property type="component" value="Unassembled WGS sequence"/>
</dbReference>
<dbReference type="UniPathway" id="UPA00253">
    <property type="reaction ID" value="UER00457"/>
</dbReference>
<dbReference type="InterPro" id="IPR036068">
    <property type="entry name" value="Nicotinate_pribotase-like_C"/>
</dbReference>
<dbReference type="Pfam" id="PF17767">
    <property type="entry name" value="NAPRTase_N"/>
    <property type="match status" value="1"/>
</dbReference>
<feature type="modified residue" description="Phosphohistidine; by autocatalysis" evidence="7">
    <location>
        <position position="217"/>
    </location>
</feature>
<evidence type="ECO:0000313" key="11">
    <source>
        <dbReference type="EMBL" id="SMA43782.1"/>
    </source>
</evidence>
<reference evidence="11 12" key="1">
    <citation type="submission" date="2017-03" db="EMBL/GenBank/DDBJ databases">
        <authorList>
            <person name="Afonso C.L."/>
            <person name="Miller P.J."/>
            <person name="Scott M.A."/>
            <person name="Spackman E."/>
            <person name="Goraichik I."/>
            <person name="Dimitrov K.M."/>
            <person name="Suarez D.L."/>
            <person name="Swayne D.E."/>
        </authorList>
    </citation>
    <scope>NUCLEOTIDE SEQUENCE [LARGE SCALE GENOMIC DNA]</scope>
    <source>
        <strain evidence="11">SB41UT1</strain>
    </source>
</reference>
<gene>
    <name evidence="7 11" type="primary">pncB</name>
    <name evidence="11" type="ORF">EHSB41UT_01663</name>
</gene>
<keyword evidence="6 7" id="KW-0662">Pyridine nucleotide biosynthesis</keyword>
<dbReference type="RefSeq" id="WP_087108736.1">
    <property type="nucleotide sequence ID" value="NZ_CBCSCN010000008.1"/>
</dbReference>
<dbReference type="Gene3D" id="3.20.140.10">
    <property type="entry name" value="nicotinate phosphoribosyltransferase"/>
    <property type="match status" value="1"/>
</dbReference>
<dbReference type="GO" id="GO:0016757">
    <property type="term" value="F:glycosyltransferase activity"/>
    <property type="evidence" value="ECO:0007669"/>
    <property type="project" value="UniProtKB-KW"/>
</dbReference>
<dbReference type="InterPro" id="IPR006406">
    <property type="entry name" value="Nic_PRibTrfase"/>
</dbReference>
<dbReference type="InterPro" id="IPR007229">
    <property type="entry name" value="Nic_PRibTrfase-Fam"/>
</dbReference>
<dbReference type="GO" id="GO:0034355">
    <property type="term" value="P:NAD+ biosynthetic process via the salvage pathway"/>
    <property type="evidence" value="ECO:0007669"/>
    <property type="project" value="TreeGrafter"/>
</dbReference>
<dbReference type="NCBIfam" id="NF003704">
    <property type="entry name" value="PRK05321.1"/>
    <property type="match status" value="1"/>
</dbReference>
<evidence type="ECO:0000256" key="8">
    <source>
        <dbReference type="RuleBase" id="RU003838"/>
    </source>
</evidence>
<dbReference type="AlphaFoldDB" id="A0A1X7AIR3"/>
<evidence type="ECO:0000256" key="5">
    <source>
        <dbReference type="ARBA" id="ARBA00022598"/>
    </source>
</evidence>
<dbReference type="HAMAP" id="MF_00570">
    <property type="entry name" value="NAPRTase"/>
    <property type="match status" value="1"/>
</dbReference>
<dbReference type="NCBIfam" id="TIGR01514">
    <property type="entry name" value="NAPRTase"/>
    <property type="match status" value="1"/>
</dbReference>
<proteinExistence type="inferred from homology"/>
<evidence type="ECO:0000256" key="1">
    <source>
        <dbReference type="ARBA" id="ARBA00004952"/>
    </source>
</evidence>
<evidence type="ECO:0000256" key="2">
    <source>
        <dbReference type="ARBA" id="ARBA00010897"/>
    </source>
</evidence>
<protein>
    <recommendedName>
        <fullName evidence="3 7">Nicotinate phosphoribosyltransferase</fullName>
        <shortName evidence="7">NAPRTase</shortName>
        <ecNumber evidence="3 7">6.3.4.21</ecNumber>
    </recommendedName>
</protein>
<feature type="domain" description="Nicotinate phosphoribosyltransferase N-terminal" evidence="10">
    <location>
        <begin position="10"/>
        <end position="127"/>
    </location>
</feature>
<keyword evidence="11" id="KW-0328">Glycosyltransferase</keyword>
<dbReference type="GO" id="GO:0005829">
    <property type="term" value="C:cytosol"/>
    <property type="evidence" value="ECO:0007669"/>
    <property type="project" value="TreeGrafter"/>
</dbReference>
<evidence type="ECO:0000256" key="7">
    <source>
        <dbReference type="HAMAP-Rule" id="MF_00570"/>
    </source>
</evidence>
<dbReference type="GO" id="GO:0004516">
    <property type="term" value="F:nicotinate phosphoribosyltransferase activity"/>
    <property type="evidence" value="ECO:0007669"/>
    <property type="project" value="UniProtKB-UniRule"/>
</dbReference>
<evidence type="ECO:0000259" key="10">
    <source>
        <dbReference type="Pfam" id="PF17767"/>
    </source>
</evidence>
<comment type="catalytic activity">
    <reaction evidence="7 8">
        <text>5-phospho-alpha-D-ribose 1-diphosphate + nicotinate + ATP + H2O = nicotinate beta-D-ribonucleotide + ADP + phosphate + diphosphate</text>
        <dbReference type="Rhea" id="RHEA:36163"/>
        <dbReference type="ChEBI" id="CHEBI:15377"/>
        <dbReference type="ChEBI" id="CHEBI:30616"/>
        <dbReference type="ChEBI" id="CHEBI:32544"/>
        <dbReference type="ChEBI" id="CHEBI:33019"/>
        <dbReference type="ChEBI" id="CHEBI:43474"/>
        <dbReference type="ChEBI" id="CHEBI:57502"/>
        <dbReference type="ChEBI" id="CHEBI:58017"/>
        <dbReference type="ChEBI" id="CHEBI:456216"/>
        <dbReference type="EC" id="6.3.4.21"/>
    </reaction>
</comment>
<keyword evidence="11" id="KW-0808">Transferase</keyword>
<comment type="pathway">
    <text evidence="1 7 8">Cofactor biosynthesis; NAD(+) biosynthesis; nicotinate D-ribonucleotide from nicotinate: step 1/1.</text>
</comment>
<comment type="similarity">
    <text evidence="2 7 8">Belongs to the NAPRTase family.</text>
</comment>
<dbReference type="InterPro" id="IPR040727">
    <property type="entry name" value="NAPRTase_N"/>
</dbReference>
<dbReference type="PANTHER" id="PTHR11098:SF1">
    <property type="entry name" value="NICOTINATE PHOSPHORIBOSYLTRANSFERASE"/>
    <property type="match status" value="1"/>
</dbReference>
<dbReference type="PANTHER" id="PTHR11098">
    <property type="entry name" value="NICOTINATE PHOSPHORIBOSYLTRANSFERASE"/>
    <property type="match status" value="1"/>
</dbReference>
<feature type="domain" description="Nicotinate/nicotinamide phosphoribosyltransferase" evidence="9">
    <location>
        <begin position="164"/>
        <end position="387"/>
    </location>
</feature>
<evidence type="ECO:0000256" key="3">
    <source>
        <dbReference type="ARBA" id="ARBA00013236"/>
    </source>
</evidence>